<evidence type="ECO:0000256" key="4">
    <source>
        <dbReference type="ARBA" id="ARBA00022679"/>
    </source>
</evidence>
<dbReference type="PANTHER" id="PTHR48006:SF102">
    <property type="entry name" value="LEUCINE-RICH REPEAT-CONTAINING PROTEIN DDB_G0281931-RELATED"/>
    <property type="match status" value="1"/>
</dbReference>
<comment type="catalytic activity">
    <reaction evidence="8">
        <text>L-threonyl-[protein] + ATP = O-phospho-L-threonyl-[protein] + ADP + H(+)</text>
        <dbReference type="Rhea" id="RHEA:46608"/>
        <dbReference type="Rhea" id="RHEA-COMP:11060"/>
        <dbReference type="Rhea" id="RHEA-COMP:11605"/>
        <dbReference type="ChEBI" id="CHEBI:15378"/>
        <dbReference type="ChEBI" id="CHEBI:30013"/>
        <dbReference type="ChEBI" id="CHEBI:30616"/>
        <dbReference type="ChEBI" id="CHEBI:61977"/>
        <dbReference type="ChEBI" id="CHEBI:456216"/>
        <dbReference type="EC" id="2.7.11.1"/>
    </reaction>
</comment>
<keyword evidence="6" id="KW-0418">Kinase</keyword>
<gene>
    <name evidence="11" type="ORF">Ahy_B01g053402</name>
</gene>
<keyword evidence="3" id="KW-0723">Serine/threonine-protein kinase</keyword>
<keyword evidence="5" id="KW-0547">Nucleotide-binding</keyword>
<dbReference type="SMR" id="A0A445ARP4"/>
<dbReference type="STRING" id="3818.A0A445ARP4"/>
<dbReference type="InterPro" id="IPR051824">
    <property type="entry name" value="LRR_Rcpt-Like_S/T_Kinase"/>
</dbReference>
<dbReference type="GO" id="GO:0004674">
    <property type="term" value="F:protein serine/threonine kinase activity"/>
    <property type="evidence" value="ECO:0007669"/>
    <property type="project" value="UniProtKB-KW"/>
</dbReference>
<reference evidence="11 12" key="1">
    <citation type="submission" date="2019-01" db="EMBL/GenBank/DDBJ databases">
        <title>Sequencing of cultivated peanut Arachis hypogaea provides insights into genome evolution and oil improvement.</title>
        <authorList>
            <person name="Chen X."/>
        </authorList>
    </citation>
    <scope>NUCLEOTIDE SEQUENCE [LARGE SCALE GENOMIC DNA]</scope>
    <source>
        <strain evidence="12">cv. Fuhuasheng</strain>
        <tissue evidence="11">Leaves</tissue>
    </source>
</reference>
<evidence type="ECO:0000256" key="1">
    <source>
        <dbReference type="ARBA" id="ARBA00004479"/>
    </source>
</evidence>
<keyword evidence="7" id="KW-0067">ATP-binding</keyword>
<dbReference type="InterPro" id="IPR001245">
    <property type="entry name" value="Ser-Thr/Tyr_kinase_cat_dom"/>
</dbReference>
<comment type="subcellular location">
    <subcellularLocation>
        <location evidence="1">Membrane</location>
        <topology evidence="1">Single-pass type I membrane protein</topology>
    </subcellularLocation>
</comment>
<evidence type="ECO:0000259" key="10">
    <source>
        <dbReference type="PROSITE" id="PS50011"/>
    </source>
</evidence>
<evidence type="ECO:0000256" key="6">
    <source>
        <dbReference type="ARBA" id="ARBA00022777"/>
    </source>
</evidence>
<name>A0A445ARP4_ARAHY</name>
<dbReference type="Pfam" id="PF07714">
    <property type="entry name" value="PK_Tyr_Ser-Thr"/>
    <property type="match status" value="1"/>
</dbReference>
<evidence type="ECO:0000256" key="8">
    <source>
        <dbReference type="ARBA" id="ARBA00047899"/>
    </source>
</evidence>
<protein>
    <recommendedName>
        <fullName evidence="2">non-specific serine/threonine protein kinase</fullName>
        <ecNumber evidence="2">2.7.11.1</ecNumber>
    </recommendedName>
</protein>
<feature type="domain" description="Protein kinase" evidence="10">
    <location>
        <begin position="14"/>
        <end position="114"/>
    </location>
</feature>
<organism evidence="11 12">
    <name type="scientific">Arachis hypogaea</name>
    <name type="common">Peanut</name>
    <dbReference type="NCBI Taxonomy" id="3818"/>
    <lineage>
        <taxon>Eukaryota</taxon>
        <taxon>Viridiplantae</taxon>
        <taxon>Streptophyta</taxon>
        <taxon>Embryophyta</taxon>
        <taxon>Tracheophyta</taxon>
        <taxon>Spermatophyta</taxon>
        <taxon>Magnoliopsida</taxon>
        <taxon>eudicotyledons</taxon>
        <taxon>Gunneridae</taxon>
        <taxon>Pentapetalae</taxon>
        <taxon>rosids</taxon>
        <taxon>fabids</taxon>
        <taxon>Fabales</taxon>
        <taxon>Fabaceae</taxon>
        <taxon>Papilionoideae</taxon>
        <taxon>50 kb inversion clade</taxon>
        <taxon>dalbergioids sensu lato</taxon>
        <taxon>Dalbergieae</taxon>
        <taxon>Pterocarpus clade</taxon>
        <taxon>Arachis</taxon>
    </lineage>
</organism>
<proteinExistence type="predicted"/>
<dbReference type="Proteomes" id="UP000289738">
    <property type="component" value="Chromosome B01"/>
</dbReference>
<evidence type="ECO:0000313" key="12">
    <source>
        <dbReference type="Proteomes" id="UP000289738"/>
    </source>
</evidence>
<dbReference type="PROSITE" id="PS50011">
    <property type="entry name" value="PROTEIN_KINASE_DOM"/>
    <property type="match status" value="1"/>
</dbReference>
<evidence type="ECO:0000256" key="3">
    <source>
        <dbReference type="ARBA" id="ARBA00022527"/>
    </source>
</evidence>
<accession>A0A445ARP4</accession>
<keyword evidence="4" id="KW-0808">Transferase</keyword>
<dbReference type="InterPro" id="IPR000719">
    <property type="entry name" value="Prot_kinase_dom"/>
</dbReference>
<dbReference type="PANTHER" id="PTHR48006">
    <property type="entry name" value="LEUCINE-RICH REPEAT-CONTAINING PROTEIN DDB_G0281931-RELATED"/>
    <property type="match status" value="1"/>
</dbReference>
<sequence length="114" mass="12917">MFQFKELQVTTNNFNNKNILRKGGFGNVYKGVLSGSTLVAVKRLKDGNAIRGEIQFQTEIKMISLAIHRNLLGLYGFCMTPTERLLVYLYMSNGSIAAHLKSNINRRISYEVDI</sequence>
<dbReference type="SUPFAM" id="SSF56112">
    <property type="entry name" value="Protein kinase-like (PK-like)"/>
    <property type="match status" value="1"/>
</dbReference>
<evidence type="ECO:0000313" key="11">
    <source>
        <dbReference type="EMBL" id="RYR29099.1"/>
    </source>
</evidence>
<dbReference type="EMBL" id="SDMP01000011">
    <property type="protein sequence ID" value="RYR29099.1"/>
    <property type="molecule type" value="Genomic_DNA"/>
</dbReference>
<comment type="caution">
    <text evidence="11">The sequence shown here is derived from an EMBL/GenBank/DDBJ whole genome shotgun (WGS) entry which is preliminary data.</text>
</comment>
<dbReference type="EC" id="2.7.11.1" evidence="2"/>
<dbReference type="AlphaFoldDB" id="A0A445ARP4"/>
<evidence type="ECO:0000256" key="9">
    <source>
        <dbReference type="ARBA" id="ARBA00048679"/>
    </source>
</evidence>
<dbReference type="GO" id="GO:0005524">
    <property type="term" value="F:ATP binding"/>
    <property type="evidence" value="ECO:0007669"/>
    <property type="project" value="UniProtKB-KW"/>
</dbReference>
<evidence type="ECO:0000256" key="2">
    <source>
        <dbReference type="ARBA" id="ARBA00012513"/>
    </source>
</evidence>
<dbReference type="Gramene" id="arahy.Tifrunner.gnm2.ann2.Ah11g179500.1">
    <property type="protein sequence ID" value="arahy.Tifrunner.gnm2.ann2.Ah11g179500.1-CDS-1"/>
    <property type="gene ID" value="arahy.Tifrunner.gnm2.ann2.Ah11g179500"/>
</dbReference>
<evidence type="ECO:0000256" key="7">
    <source>
        <dbReference type="ARBA" id="ARBA00022840"/>
    </source>
</evidence>
<dbReference type="GO" id="GO:0016020">
    <property type="term" value="C:membrane"/>
    <property type="evidence" value="ECO:0007669"/>
    <property type="project" value="UniProtKB-SubCell"/>
</dbReference>
<comment type="catalytic activity">
    <reaction evidence="9">
        <text>L-seryl-[protein] + ATP = O-phospho-L-seryl-[protein] + ADP + H(+)</text>
        <dbReference type="Rhea" id="RHEA:17989"/>
        <dbReference type="Rhea" id="RHEA-COMP:9863"/>
        <dbReference type="Rhea" id="RHEA-COMP:11604"/>
        <dbReference type="ChEBI" id="CHEBI:15378"/>
        <dbReference type="ChEBI" id="CHEBI:29999"/>
        <dbReference type="ChEBI" id="CHEBI:30616"/>
        <dbReference type="ChEBI" id="CHEBI:83421"/>
        <dbReference type="ChEBI" id="CHEBI:456216"/>
        <dbReference type="EC" id="2.7.11.1"/>
    </reaction>
</comment>
<dbReference type="FunFam" id="3.30.200.20:FF:000015">
    <property type="entry name" value="Somatic embryogenesis receptor kinase 1"/>
    <property type="match status" value="1"/>
</dbReference>
<keyword evidence="12" id="KW-1185">Reference proteome</keyword>
<dbReference type="InterPro" id="IPR011009">
    <property type="entry name" value="Kinase-like_dom_sf"/>
</dbReference>
<dbReference type="Gene3D" id="3.30.200.20">
    <property type="entry name" value="Phosphorylase Kinase, domain 1"/>
    <property type="match status" value="1"/>
</dbReference>
<evidence type="ECO:0000256" key="5">
    <source>
        <dbReference type="ARBA" id="ARBA00022741"/>
    </source>
</evidence>